<proteinExistence type="predicted"/>
<dbReference type="Gene3D" id="6.10.340.10">
    <property type="match status" value="1"/>
</dbReference>
<evidence type="ECO:0000256" key="1">
    <source>
        <dbReference type="SAM" id="Phobius"/>
    </source>
</evidence>
<feature type="domain" description="HAMP" evidence="3">
    <location>
        <begin position="184"/>
        <end position="236"/>
    </location>
</feature>
<dbReference type="SUPFAM" id="SSF141868">
    <property type="entry name" value="EAL domain-like"/>
    <property type="match status" value="1"/>
</dbReference>
<dbReference type="InterPro" id="IPR050706">
    <property type="entry name" value="Cyclic-di-GMP_PDE-like"/>
</dbReference>
<gene>
    <name evidence="5" type="ORF">EXY25_05855</name>
</gene>
<reference evidence="6" key="1">
    <citation type="submission" date="2019-02" db="EMBL/GenBank/DDBJ databases">
        <title>Draft genome sequence of Muricauda sp. 176CP4-71.</title>
        <authorList>
            <person name="Park J.-S."/>
        </authorList>
    </citation>
    <scope>NUCLEOTIDE SEQUENCE [LARGE SCALE GENOMIC DNA]</scope>
    <source>
        <strain evidence="6">176GS2-150</strain>
    </source>
</reference>
<sequence>MSATPLIKRLFLGPTFRGQVIRLLIATSLLGSVAYFAVQLNQTQQYLKAQLSTHAQDTAYYFGMWCRDYVAAGDLAMVETQVSSLVDSNYIVEFTLTDKAGKEVLKRVGSNQIEGVPSWFVNWYVLEPGVGTSELYAWEKLGAIEIKSNTGLAYEYLWESAKKSLLVALLIAAVASLIGYALLFFIVRPLRAIEAQANAIAARDFSKISQLPGTEELRSVVLAMNRMAKAIEKNFKAVSERADKLQAEAYIDGLTQLGNRRAFLAHLKQLLNDPEQPSGALWFVHLTGLESLQQRAGAPIAKDQVKRVCELCRELAEHFEGMAFRTSESEIAMVVPRLHQLDQDANSLSTSLDALAHPEQTQGVAILGICEYRPGMELKQLLANADHALTLAGQPGEQRFHILAPEENLATDQLDISQRRAKMSRLITPPQLKLSCQPILAKDGQQVQMFELLSRFFDDQGAAMNTPDLFAELSRLGLIEQLDRAVIKEALEVARVHQGARLAINLSMQTMLSTEFLAWLANQLPKARGLRKRITFELSEHSIQLHMKAAQSFIQTVRALGLKVTIEKFGVSTLPFSYLKQIRPDHIKVAGNYVHDINKDIENKDFITTLIQLGHGLDIAVFAEQVEDEEAANTLKELGIDGLQGYLFGQPYSVDDIGK</sequence>
<dbReference type="CDD" id="cd06225">
    <property type="entry name" value="HAMP"/>
    <property type="match status" value="1"/>
</dbReference>
<dbReference type="EMBL" id="SHLY01000002">
    <property type="protein sequence ID" value="TAA46778.1"/>
    <property type="molecule type" value="Genomic_DNA"/>
</dbReference>
<dbReference type="InterPro" id="IPR029787">
    <property type="entry name" value="Nucleotide_cyclase"/>
</dbReference>
<dbReference type="SMART" id="SM00304">
    <property type="entry name" value="HAMP"/>
    <property type="match status" value="1"/>
</dbReference>
<dbReference type="Gene3D" id="3.30.70.270">
    <property type="match status" value="1"/>
</dbReference>
<dbReference type="Gene3D" id="3.30.110.200">
    <property type="match status" value="1"/>
</dbReference>
<evidence type="ECO:0000259" key="2">
    <source>
        <dbReference type="PROSITE" id="PS50883"/>
    </source>
</evidence>
<organism evidence="5 6">
    <name type="scientific">Corallincola spongiicola</name>
    <dbReference type="NCBI Taxonomy" id="2520508"/>
    <lineage>
        <taxon>Bacteria</taxon>
        <taxon>Pseudomonadati</taxon>
        <taxon>Pseudomonadota</taxon>
        <taxon>Gammaproteobacteria</taxon>
        <taxon>Alteromonadales</taxon>
        <taxon>Psychromonadaceae</taxon>
        <taxon>Corallincola</taxon>
    </lineage>
</organism>
<name>A0ABY1WPZ1_9GAMM</name>
<dbReference type="InterPro" id="IPR000160">
    <property type="entry name" value="GGDEF_dom"/>
</dbReference>
<dbReference type="PROSITE" id="PS50887">
    <property type="entry name" value="GGDEF"/>
    <property type="match status" value="1"/>
</dbReference>
<keyword evidence="1" id="KW-0472">Membrane</keyword>
<feature type="transmembrane region" description="Helical" evidence="1">
    <location>
        <begin position="20"/>
        <end position="38"/>
    </location>
</feature>
<dbReference type="PANTHER" id="PTHR33121:SF79">
    <property type="entry name" value="CYCLIC DI-GMP PHOSPHODIESTERASE PDED-RELATED"/>
    <property type="match status" value="1"/>
</dbReference>
<dbReference type="CDD" id="cd01948">
    <property type="entry name" value="EAL"/>
    <property type="match status" value="1"/>
</dbReference>
<dbReference type="InterPro" id="IPR032244">
    <property type="entry name" value="LapD_MoxY_N"/>
</dbReference>
<comment type="caution">
    <text evidence="5">The sequence shown here is derived from an EMBL/GenBank/DDBJ whole genome shotgun (WGS) entry which is preliminary data.</text>
</comment>
<dbReference type="RefSeq" id="WP_130566085.1">
    <property type="nucleotide sequence ID" value="NZ_SHLY01000002.1"/>
</dbReference>
<dbReference type="PROSITE" id="PS50885">
    <property type="entry name" value="HAMP"/>
    <property type="match status" value="1"/>
</dbReference>
<keyword evidence="1" id="KW-0812">Transmembrane</keyword>
<feature type="domain" description="EAL" evidence="2">
    <location>
        <begin position="416"/>
        <end position="659"/>
    </location>
</feature>
<feature type="domain" description="GGDEF" evidence="4">
    <location>
        <begin position="277"/>
        <end position="405"/>
    </location>
</feature>
<dbReference type="Pfam" id="PF16448">
    <property type="entry name" value="LapD_MoxY_N"/>
    <property type="match status" value="1"/>
</dbReference>
<dbReference type="PANTHER" id="PTHR33121">
    <property type="entry name" value="CYCLIC DI-GMP PHOSPHODIESTERASE PDEF"/>
    <property type="match status" value="1"/>
</dbReference>
<feature type="transmembrane region" description="Helical" evidence="1">
    <location>
        <begin position="165"/>
        <end position="187"/>
    </location>
</feature>
<dbReference type="InterPro" id="IPR042461">
    <property type="entry name" value="LapD_MoxY_peri_C"/>
</dbReference>
<dbReference type="SUPFAM" id="SSF55073">
    <property type="entry name" value="Nucleotide cyclase"/>
    <property type="match status" value="1"/>
</dbReference>
<dbReference type="Pfam" id="PF00990">
    <property type="entry name" value="GGDEF"/>
    <property type="match status" value="1"/>
</dbReference>
<dbReference type="Proteomes" id="UP000292544">
    <property type="component" value="Unassembled WGS sequence"/>
</dbReference>
<dbReference type="InterPro" id="IPR001633">
    <property type="entry name" value="EAL_dom"/>
</dbReference>
<dbReference type="PROSITE" id="PS50883">
    <property type="entry name" value="EAL"/>
    <property type="match status" value="1"/>
</dbReference>
<dbReference type="Pfam" id="PF00563">
    <property type="entry name" value="EAL"/>
    <property type="match status" value="1"/>
</dbReference>
<dbReference type="InterPro" id="IPR003660">
    <property type="entry name" value="HAMP_dom"/>
</dbReference>
<dbReference type="SMART" id="SM00052">
    <property type="entry name" value="EAL"/>
    <property type="match status" value="1"/>
</dbReference>
<evidence type="ECO:0000259" key="3">
    <source>
        <dbReference type="PROSITE" id="PS50885"/>
    </source>
</evidence>
<dbReference type="SMART" id="SM00267">
    <property type="entry name" value="GGDEF"/>
    <property type="match status" value="1"/>
</dbReference>
<keyword evidence="6" id="KW-1185">Reference proteome</keyword>
<dbReference type="Gene3D" id="3.20.20.450">
    <property type="entry name" value="EAL domain"/>
    <property type="match status" value="1"/>
</dbReference>
<evidence type="ECO:0000313" key="5">
    <source>
        <dbReference type="EMBL" id="TAA46778.1"/>
    </source>
</evidence>
<dbReference type="InterPro" id="IPR035919">
    <property type="entry name" value="EAL_sf"/>
</dbReference>
<evidence type="ECO:0000259" key="4">
    <source>
        <dbReference type="PROSITE" id="PS50887"/>
    </source>
</evidence>
<dbReference type="Gene3D" id="6.20.270.20">
    <property type="entry name" value="LapD/MoxY periplasmic domain"/>
    <property type="match status" value="1"/>
</dbReference>
<keyword evidence="1" id="KW-1133">Transmembrane helix</keyword>
<dbReference type="InterPro" id="IPR043128">
    <property type="entry name" value="Rev_trsase/Diguanyl_cyclase"/>
</dbReference>
<protein>
    <submittedName>
        <fullName evidence="5">EAL domain-containing protein</fullName>
    </submittedName>
</protein>
<dbReference type="Pfam" id="PF00672">
    <property type="entry name" value="HAMP"/>
    <property type="match status" value="1"/>
</dbReference>
<accession>A0ABY1WPZ1</accession>
<evidence type="ECO:0000313" key="6">
    <source>
        <dbReference type="Proteomes" id="UP000292544"/>
    </source>
</evidence>